<dbReference type="SUPFAM" id="SSF53335">
    <property type="entry name" value="S-adenosyl-L-methionine-dependent methyltransferases"/>
    <property type="match status" value="1"/>
</dbReference>
<dbReference type="GO" id="GO:0008168">
    <property type="term" value="F:methyltransferase activity"/>
    <property type="evidence" value="ECO:0007669"/>
    <property type="project" value="UniProtKB-KW"/>
</dbReference>
<gene>
    <name evidence="1" type="ORF">FOKN1_1301</name>
</gene>
<dbReference type="Gene3D" id="3.40.50.150">
    <property type="entry name" value="Vaccinia Virus protein VP39"/>
    <property type="match status" value="1"/>
</dbReference>
<name>A0A1Z4VPY1_9GAMM</name>
<reference evidence="1 2" key="1">
    <citation type="submission" date="2017-05" db="EMBL/GenBank/DDBJ databases">
        <title>Thiocyanate degradation by Thiohalobacter thiocyanaticus FOKN1.</title>
        <authorList>
            <person name="Oshiki M."/>
            <person name="Fukushima T."/>
            <person name="Kawano S."/>
            <person name="Nakagawa J."/>
        </authorList>
    </citation>
    <scope>NUCLEOTIDE SEQUENCE [LARGE SCALE GENOMIC DNA]</scope>
    <source>
        <strain evidence="1 2">FOKN1</strain>
    </source>
</reference>
<sequence length="283" mass="31651">MHSREYGLILARQLLAVEDLHYGLWDDLEVTVANLPRALQNYTDMILEALPPTDEFPRLLDIGCGVGNMLVQLREQGYAADGLVPSPALAGMVRQRLTDTGNTAAGLFESTFEALDIGALAGEYDVALFSESFQYIRLDDVFERLGRLLRPGGRVIVSDFFKTAAAGDGTPESRSFGGGHPLSDFRAALAASPFELLRDVDITTRVSPTIGLLDEVLRERIIPAAETTGVYLRGRHPWATRLLGWVLRKRWEKLRFKYLSGYRTQAVFERYKNYRLLVLQKSA</sequence>
<dbReference type="Pfam" id="PF13489">
    <property type="entry name" value="Methyltransf_23"/>
    <property type="match status" value="1"/>
</dbReference>
<dbReference type="GO" id="GO:0032259">
    <property type="term" value="P:methylation"/>
    <property type="evidence" value="ECO:0007669"/>
    <property type="project" value="UniProtKB-KW"/>
</dbReference>
<keyword evidence="2" id="KW-1185">Reference proteome</keyword>
<dbReference type="AlphaFoldDB" id="A0A1Z4VPY1"/>
<dbReference type="Proteomes" id="UP000218765">
    <property type="component" value="Chromosome"/>
</dbReference>
<proteinExistence type="predicted"/>
<dbReference type="InterPro" id="IPR029063">
    <property type="entry name" value="SAM-dependent_MTases_sf"/>
</dbReference>
<evidence type="ECO:0000313" key="2">
    <source>
        <dbReference type="Proteomes" id="UP000218765"/>
    </source>
</evidence>
<accession>A0A1Z4VPY1</accession>
<dbReference type="RefSeq" id="WP_096365852.1">
    <property type="nucleotide sequence ID" value="NZ_AP018052.1"/>
</dbReference>
<dbReference type="KEGG" id="ttc:FOKN1_1301"/>
<protein>
    <submittedName>
        <fullName evidence="1">SAM-dependent methyltransferases</fullName>
    </submittedName>
</protein>
<dbReference type="EMBL" id="AP018052">
    <property type="protein sequence ID" value="BAZ93699.1"/>
    <property type="molecule type" value="Genomic_DNA"/>
</dbReference>
<keyword evidence="1" id="KW-0489">Methyltransferase</keyword>
<evidence type="ECO:0000313" key="1">
    <source>
        <dbReference type="EMBL" id="BAZ93699.1"/>
    </source>
</evidence>
<dbReference type="CDD" id="cd02440">
    <property type="entry name" value="AdoMet_MTases"/>
    <property type="match status" value="1"/>
</dbReference>
<dbReference type="OrthoDB" id="9791837at2"/>
<keyword evidence="1" id="KW-0808">Transferase</keyword>
<organism evidence="1 2">
    <name type="scientific">Thiohalobacter thiocyanaticus</name>
    <dbReference type="NCBI Taxonomy" id="585455"/>
    <lineage>
        <taxon>Bacteria</taxon>
        <taxon>Pseudomonadati</taxon>
        <taxon>Pseudomonadota</taxon>
        <taxon>Gammaproteobacteria</taxon>
        <taxon>Thiohalobacterales</taxon>
        <taxon>Thiohalobacteraceae</taxon>
        <taxon>Thiohalobacter</taxon>
    </lineage>
</organism>